<dbReference type="PANTHER" id="PTHR43313">
    <property type="entry name" value="SHORT-CHAIN DEHYDROGENASE/REDUCTASE FAMILY 9C"/>
    <property type="match status" value="1"/>
</dbReference>
<dbReference type="InterPro" id="IPR036291">
    <property type="entry name" value="NAD(P)-bd_dom_sf"/>
</dbReference>
<dbReference type="InterPro" id="IPR002347">
    <property type="entry name" value="SDR_fam"/>
</dbReference>
<dbReference type="Proteomes" id="UP001163046">
    <property type="component" value="Unassembled WGS sequence"/>
</dbReference>
<evidence type="ECO:0000313" key="2">
    <source>
        <dbReference type="EMBL" id="KAJ7373886.1"/>
    </source>
</evidence>
<dbReference type="InterPro" id="IPR020904">
    <property type="entry name" value="Sc_DH/Rdtase_CS"/>
</dbReference>
<dbReference type="Pfam" id="PF00106">
    <property type="entry name" value="adh_short"/>
    <property type="match status" value="1"/>
</dbReference>
<proteinExistence type="predicted"/>
<dbReference type="EMBL" id="MU826829">
    <property type="protein sequence ID" value="KAJ7373886.1"/>
    <property type="molecule type" value="Genomic_DNA"/>
</dbReference>
<dbReference type="PRINTS" id="PR00081">
    <property type="entry name" value="GDHRDH"/>
</dbReference>
<gene>
    <name evidence="2" type="ORF">OS493_009210</name>
</gene>
<evidence type="ECO:0000313" key="3">
    <source>
        <dbReference type="Proteomes" id="UP001163046"/>
    </source>
</evidence>
<organism evidence="2 3">
    <name type="scientific">Desmophyllum pertusum</name>
    <dbReference type="NCBI Taxonomy" id="174260"/>
    <lineage>
        <taxon>Eukaryota</taxon>
        <taxon>Metazoa</taxon>
        <taxon>Cnidaria</taxon>
        <taxon>Anthozoa</taxon>
        <taxon>Hexacorallia</taxon>
        <taxon>Scleractinia</taxon>
        <taxon>Caryophylliina</taxon>
        <taxon>Caryophylliidae</taxon>
        <taxon>Desmophyllum</taxon>
    </lineage>
</organism>
<evidence type="ECO:0000256" key="1">
    <source>
        <dbReference type="ARBA" id="ARBA00023002"/>
    </source>
</evidence>
<accession>A0A9X0CSI2</accession>
<dbReference type="PROSITE" id="PS00061">
    <property type="entry name" value="ADH_SHORT"/>
    <property type="match status" value="1"/>
</dbReference>
<sequence length="174" mass="19355">MIDVTKTFLPLVKKSQGRVVNVGSVAGRLGLPQVAAYSITKYGVEAFSDALRREMSPWGVLVSIIEPGQFKTSISHPLVESVKQLWDGLSPELKKDYGEKHLQEIVDRINKSLRTASPDIYKVVDAIVDALTSQRPQTRYVVGLDAKVVVFISYLPTFIVDPIFTGLRQLLVRD</sequence>
<keyword evidence="3" id="KW-1185">Reference proteome</keyword>
<dbReference type="GO" id="GO:0016491">
    <property type="term" value="F:oxidoreductase activity"/>
    <property type="evidence" value="ECO:0007669"/>
    <property type="project" value="UniProtKB-KW"/>
</dbReference>
<dbReference type="GO" id="GO:0008202">
    <property type="term" value="P:steroid metabolic process"/>
    <property type="evidence" value="ECO:0007669"/>
    <property type="project" value="TreeGrafter"/>
</dbReference>
<name>A0A9X0CSI2_9CNID</name>
<dbReference type="PANTHER" id="PTHR43313:SF50">
    <property type="entry name" value="GH26015P"/>
    <property type="match status" value="1"/>
</dbReference>
<dbReference type="OrthoDB" id="5296at2759"/>
<comment type="caution">
    <text evidence="2">The sequence shown here is derived from an EMBL/GenBank/DDBJ whole genome shotgun (WGS) entry which is preliminary data.</text>
</comment>
<protein>
    <submittedName>
        <fullName evidence="2">Uncharacterized protein</fullName>
    </submittedName>
</protein>
<dbReference type="Gene3D" id="3.40.50.720">
    <property type="entry name" value="NAD(P)-binding Rossmann-like Domain"/>
    <property type="match status" value="1"/>
</dbReference>
<keyword evidence="1" id="KW-0560">Oxidoreductase</keyword>
<dbReference type="PRINTS" id="PR00080">
    <property type="entry name" value="SDRFAMILY"/>
</dbReference>
<dbReference type="AlphaFoldDB" id="A0A9X0CSI2"/>
<dbReference type="SUPFAM" id="SSF51735">
    <property type="entry name" value="NAD(P)-binding Rossmann-fold domains"/>
    <property type="match status" value="1"/>
</dbReference>
<reference evidence="2" key="1">
    <citation type="submission" date="2023-01" db="EMBL/GenBank/DDBJ databases">
        <title>Genome assembly of the deep-sea coral Lophelia pertusa.</title>
        <authorList>
            <person name="Herrera S."/>
            <person name="Cordes E."/>
        </authorList>
    </citation>
    <scope>NUCLEOTIDE SEQUENCE</scope>
    <source>
        <strain evidence="2">USNM1676648</strain>
        <tissue evidence="2">Polyp</tissue>
    </source>
</reference>